<organism evidence="1 2">
    <name type="scientific">Rhizophagus irregularis</name>
    <dbReference type="NCBI Taxonomy" id="588596"/>
    <lineage>
        <taxon>Eukaryota</taxon>
        <taxon>Fungi</taxon>
        <taxon>Fungi incertae sedis</taxon>
        <taxon>Mucoromycota</taxon>
        <taxon>Glomeromycotina</taxon>
        <taxon>Glomeromycetes</taxon>
        <taxon>Glomerales</taxon>
        <taxon>Glomeraceae</taxon>
        <taxon>Rhizophagus</taxon>
    </lineage>
</organism>
<reference evidence="1 2" key="1">
    <citation type="submission" date="2017-10" db="EMBL/GenBank/DDBJ databases">
        <title>Extensive intraspecific genome diversity in a model arbuscular mycorrhizal fungus.</title>
        <authorList>
            <person name="Chen E.C.H."/>
            <person name="Morin E."/>
            <person name="Baudet D."/>
            <person name="Noel J."/>
            <person name="Ndikumana S."/>
            <person name="Charron P."/>
            <person name="St-Onge C."/>
            <person name="Giorgi J."/>
            <person name="Grigoriev I.V."/>
            <person name="Roux C."/>
            <person name="Martin F.M."/>
            <person name="Corradi N."/>
        </authorList>
    </citation>
    <scope>NUCLEOTIDE SEQUENCE [LARGE SCALE GENOMIC DNA]</scope>
    <source>
        <strain evidence="1 2">A1</strain>
    </source>
</reference>
<comment type="caution">
    <text evidence="1">The sequence shown here is derived from an EMBL/GenBank/DDBJ whole genome shotgun (WGS) entry which is preliminary data.</text>
</comment>
<protein>
    <submittedName>
        <fullName evidence="1">Uncharacterized protein</fullName>
    </submittedName>
</protein>
<evidence type="ECO:0000313" key="1">
    <source>
        <dbReference type="EMBL" id="PKC56420.1"/>
    </source>
</evidence>
<proteinExistence type="predicted"/>
<evidence type="ECO:0000313" key="2">
    <source>
        <dbReference type="Proteomes" id="UP000232688"/>
    </source>
</evidence>
<sequence>MECSLDDEGKSSFKLSEPVTVIYKDENLQTKGGKSPRIYCMVVGGGAKAGEIFTRSEILIINRSGDHQLGRICWATPV</sequence>
<reference evidence="1 2" key="2">
    <citation type="submission" date="2017-10" db="EMBL/GenBank/DDBJ databases">
        <title>Genome analyses suggest a sexual origin of heterokaryosis in a supposedly ancient asexual fungus.</title>
        <authorList>
            <person name="Corradi N."/>
            <person name="Sedzielewska K."/>
            <person name="Noel J."/>
            <person name="Charron P."/>
            <person name="Farinelli L."/>
            <person name="Marton T."/>
            <person name="Kruger M."/>
            <person name="Pelin A."/>
            <person name="Brachmann A."/>
            <person name="Corradi N."/>
        </authorList>
    </citation>
    <scope>NUCLEOTIDE SEQUENCE [LARGE SCALE GENOMIC DNA]</scope>
    <source>
        <strain evidence="1 2">A1</strain>
    </source>
</reference>
<accession>A0A2N0QZJ3</accession>
<dbReference type="Proteomes" id="UP000232688">
    <property type="component" value="Unassembled WGS sequence"/>
</dbReference>
<name>A0A2N0QZJ3_9GLOM</name>
<dbReference type="EMBL" id="LLXH01002154">
    <property type="protein sequence ID" value="PKC56420.1"/>
    <property type="molecule type" value="Genomic_DNA"/>
</dbReference>
<dbReference type="AlphaFoldDB" id="A0A2N0QZJ3"/>
<dbReference type="VEuPathDB" id="FungiDB:RhiirA1_429116"/>
<gene>
    <name evidence="1" type="ORF">RhiirA1_429116</name>
</gene>